<dbReference type="Pfam" id="PF02386">
    <property type="entry name" value="TrkH"/>
    <property type="match status" value="1"/>
</dbReference>
<feature type="transmembrane region" description="Helical" evidence="8">
    <location>
        <begin position="47"/>
        <end position="71"/>
    </location>
</feature>
<comment type="subcellular location">
    <subcellularLocation>
        <location evidence="1">Cell membrane</location>
        <topology evidence="1">Multi-pass membrane protein</topology>
    </subcellularLocation>
</comment>
<keyword evidence="4 8" id="KW-0812">Transmembrane</keyword>
<organism evidence="9 10">
    <name type="scientific">Bifidobacterium catenulatum PV20-2</name>
    <dbReference type="NCBI Taxonomy" id="1447716"/>
    <lineage>
        <taxon>Bacteria</taxon>
        <taxon>Bacillati</taxon>
        <taxon>Actinomycetota</taxon>
        <taxon>Actinomycetes</taxon>
        <taxon>Bifidobacteriales</taxon>
        <taxon>Bifidobacteriaceae</taxon>
        <taxon>Bifidobacterium</taxon>
    </lineage>
</organism>
<feature type="transmembrane region" description="Helical" evidence="8">
    <location>
        <begin position="229"/>
        <end position="250"/>
    </location>
</feature>
<feature type="transmembrane region" description="Helical" evidence="8">
    <location>
        <begin position="271"/>
        <end position="289"/>
    </location>
</feature>
<dbReference type="KEGG" id="bka:AH68_06240"/>
<name>A0A0A7I7A0_9BIFI</name>
<evidence type="ECO:0000256" key="4">
    <source>
        <dbReference type="ARBA" id="ARBA00022692"/>
    </source>
</evidence>
<evidence type="ECO:0000256" key="7">
    <source>
        <dbReference type="ARBA" id="ARBA00023136"/>
    </source>
</evidence>
<feature type="transmembrane region" description="Helical" evidence="8">
    <location>
        <begin position="388"/>
        <end position="413"/>
    </location>
</feature>
<evidence type="ECO:0000256" key="3">
    <source>
        <dbReference type="ARBA" id="ARBA00022475"/>
    </source>
</evidence>
<dbReference type="HOGENOM" id="CLU_026429_0_0_11"/>
<feature type="transmembrane region" description="Helical" evidence="8">
    <location>
        <begin position="201"/>
        <end position="217"/>
    </location>
</feature>
<dbReference type="Proteomes" id="UP000030625">
    <property type="component" value="Chromosome"/>
</dbReference>
<dbReference type="GO" id="GO:0030001">
    <property type="term" value="P:metal ion transport"/>
    <property type="evidence" value="ECO:0007669"/>
    <property type="project" value="UniProtKB-ARBA"/>
</dbReference>
<dbReference type="GO" id="GO:0005886">
    <property type="term" value="C:plasma membrane"/>
    <property type="evidence" value="ECO:0007669"/>
    <property type="project" value="UniProtKB-SubCell"/>
</dbReference>
<feature type="transmembrane region" description="Helical" evidence="8">
    <location>
        <begin position="446"/>
        <end position="468"/>
    </location>
</feature>
<evidence type="ECO:0000313" key="9">
    <source>
        <dbReference type="EMBL" id="AIZ14699.1"/>
    </source>
</evidence>
<feature type="transmembrane region" description="Helical" evidence="8">
    <location>
        <begin position="165"/>
        <end position="189"/>
    </location>
</feature>
<evidence type="ECO:0000256" key="1">
    <source>
        <dbReference type="ARBA" id="ARBA00004651"/>
    </source>
</evidence>
<dbReference type="OrthoDB" id="9810952at2"/>
<evidence type="ECO:0000256" key="2">
    <source>
        <dbReference type="ARBA" id="ARBA00022448"/>
    </source>
</evidence>
<dbReference type="GO" id="GO:0008324">
    <property type="term" value="F:monoatomic cation transmembrane transporter activity"/>
    <property type="evidence" value="ECO:0007669"/>
    <property type="project" value="InterPro"/>
</dbReference>
<evidence type="ECO:0000256" key="8">
    <source>
        <dbReference type="SAM" id="Phobius"/>
    </source>
</evidence>
<accession>A0A0A7I7A0</accession>
<evidence type="ECO:0000256" key="5">
    <source>
        <dbReference type="ARBA" id="ARBA00022989"/>
    </source>
</evidence>
<feature type="transmembrane region" description="Helical" evidence="8">
    <location>
        <begin position="115"/>
        <end position="139"/>
    </location>
</feature>
<evidence type="ECO:0000313" key="10">
    <source>
        <dbReference type="Proteomes" id="UP000030625"/>
    </source>
</evidence>
<gene>
    <name evidence="9" type="ORF">AH68_06240</name>
</gene>
<dbReference type="AlphaFoldDB" id="A0A0A7I7A0"/>
<protein>
    <submittedName>
        <fullName evidence="9">Potassium transporter Trk</fullName>
    </submittedName>
</protein>
<feature type="transmembrane region" description="Helical" evidence="8">
    <location>
        <begin position="336"/>
        <end position="367"/>
    </location>
</feature>
<proteinExistence type="predicted"/>
<keyword evidence="6" id="KW-0406">Ion transport</keyword>
<dbReference type="InterPro" id="IPR003445">
    <property type="entry name" value="Cat_transpt"/>
</dbReference>
<dbReference type="RefSeq" id="WP_039198529.1">
    <property type="nucleotide sequence ID" value="NZ_CP007456.1"/>
</dbReference>
<dbReference type="EMBL" id="CP007456">
    <property type="protein sequence ID" value="AIZ14699.1"/>
    <property type="molecule type" value="Genomic_DNA"/>
</dbReference>
<sequence length="487" mass="52946">MSNLVFDESSSNREASHGYAWWFSGDTFEKAMAEDRKPRKRGLMHRLVNHPGCLTIFYFLTLATLSTTLLMTPIATPKDETTTFTTAFFTAVSAISTCGISIVNSTTHWTTFGQGVLIFAVQMGGLGVMTFASLIALAVNHHLKATQRMLTANELGTTKLGEIKGVLTVVITTAFVIEGITFVALFPGLYKVNHGNVRHTLWESLFFAVMAYNNAGFTPDGAGLHVNNWAVGLPILASAFCGTLGFPVLLNLMRSWRMRRPPKRWSLHTKLTLTTTFCIVIASFTWFLLMEWNNKLLFAGDGIEPRLWHAMVAAVMPRSSGFDLSWMPGVSDATKVFLSIVMFIGGGSTSTAGGIRVTTFAVILLTCRAAFTGRHDINAFHRRIHTQAVMTAVAVSTACLMLVTVVSMALMIITDCSLCDALFDTCSAFGLGGYSVGVASESSPTALYILAATMFIGRLGPLTIAYAISRPHNLEAVRYPTEQIVVG</sequence>
<evidence type="ECO:0000256" key="6">
    <source>
        <dbReference type="ARBA" id="ARBA00023065"/>
    </source>
</evidence>
<dbReference type="STRING" id="1447716.AH68_06240"/>
<keyword evidence="7 8" id="KW-0472">Membrane</keyword>
<dbReference type="PANTHER" id="PTHR32024:SF1">
    <property type="entry name" value="KTR SYSTEM POTASSIUM UPTAKE PROTEIN B"/>
    <property type="match status" value="1"/>
</dbReference>
<dbReference type="PANTHER" id="PTHR32024">
    <property type="entry name" value="TRK SYSTEM POTASSIUM UPTAKE PROTEIN TRKG-RELATED"/>
    <property type="match status" value="1"/>
</dbReference>
<keyword evidence="5 8" id="KW-1133">Transmembrane helix</keyword>
<keyword evidence="2" id="KW-0813">Transport</keyword>
<feature type="transmembrane region" description="Helical" evidence="8">
    <location>
        <begin position="83"/>
        <end position="103"/>
    </location>
</feature>
<keyword evidence="3" id="KW-1003">Cell membrane</keyword>
<reference evidence="9 10" key="1">
    <citation type="journal article" date="2015" name="Genome Announc.">
        <title>Complete and Assembled Genome Sequence of Bifidobacterium kashiwanohense PV20-2, Isolated from the Feces of an Anemic Kenyan Infant.</title>
        <authorList>
            <person name="Vazquez-Gutierrez P."/>
            <person name="Lacroix C."/>
            <person name="Chassard C."/>
            <person name="Klumpp J."/>
            <person name="Jans C."/>
            <person name="Stevens M.J."/>
        </authorList>
    </citation>
    <scope>NUCLEOTIDE SEQUENCE [LARGE SCALE GENOMIC DNA]</scope>
    <source>
        <strain evidence="9 10">PV20-2</strain>
    </source>
</reference>